<protein>
    <recommendedName>
        <fullName evidence="1">TIR domain-containing protein</fullName>
    </recommendedName>
</protein>
<dbReference type="EMBL" id="BMIH01000001">
    <property type="protein sequence ID" value="GGB22779.1"/>
    <property type="molecule type" value="Genomic_DNA"/>
</dbReference>
<dbReference type="Gene3D" id="3.40.50.10140">
    <property type="entry name" value="Toll/interleukin-1 receptor homology (TIR) domain"/>
    <property type="match status" value="1"/>
</dbReference>
<dbReference type="GO" id="GO:0007165">
    <property type="term" value="P:signal transduction"/>
    <property type="evidence" value="ECO:0007669"/>
    <property type="project" value="InterPro"/>
</dbReference>
<evidence type="ECO:0000313" key="2">
    <source>
        <dbReference type="EMBL" id="GGB22779.1"/>
    </source>
</evidence>
<dbReference type="SUPFAM" id="SSF48452">
    <property type="entry name" value="TPR-like"/>
    <property type="match status" value="2"/>
</dbReference>
<dbReference type="InterPro" id="IPR000157">
    <property type="entry name" value="TIR_dom"/>
</dbReference>
<dbReference type="Gene3D" id="1.25.40.10">
    <property type="entry name" value="Tetratricopeptide repeat domain"/>
    <property type="match status" value="2"/>
</dbReference>
<dbReference type="InterPro" id="IPR035897">
    <property type="entry name" value="Toll_tir_struct_dom_sf"/>
</dbReference>
<comment type="caution">
    <text evidence="2">The sequence shown here is derived from an EMBL/GenBank/DDBJ whole genome shotgun (WGS) entry which is preliminary data.</text>
</comment>
<proteinExistence type="predicted"/>
<reference evidence="2" key="1">
    <citation type="journal article" date="2014" name="Int. J. Syst. Evol. Microbiol.">
        <title>Complete genome sequence of Corynebacterium casei LMG S-19264T (=DSM 44701T), isolated from a smear-ripened cheese.</title>
        <authorList>
            <consortium name="US DOE Joint Genome Institute (JGI-PGF)"/>
            <person name="Walter F."/>
            <person name="Albersmeier A."/>
            <person name="Kalinowski J."/>
            <person name="Ruckert C."/>
        </authorList>
    </citation>
    <scope>NUCLEOTIDE SEQUENCE</scope>
    <source>
        <strain evidence="2">CGMCC 1.15330</strain>
    </source>
</reference>
<dbReference type="Proteomes" id="UP000623067">
    <property type="component" value="Unassembled WGS sequence"/>
</dbReference>
<accession>A0A916SYZ3</accession>
<organism evidence="2 3">
    <name type="scientific">Sphingomonas metalli</name>
    <dbReference type="NCBI Taxonomy" id="1779358"/>
    <lineage>
        <taxon>Bacteria</taxon>
        <taxon>Pseudomonadati</taxon>
        <taxon>Pseudomonadota</taxon>
        <taxon>Alphaproteobacteria</taxon>
        <taxon>Sphingomonadales</taxon>
        <taxon>Sphingomonadaceae</taxon>
        <taxon>Sphingomonas</taxon>
    </lineage>
</organism>
<dbReference type="AlphaFoldDB" id="A0A916SYZ3"/>
<dbReference type="Pfam" id="PF13676">
    <property type="entry name" value="TIR_2"/>
    <property type="match status" value="1"/>
</dbReference>
<evidence type="ECO:0000313" key="3">
    <source>
        <dbReference type="Proteomes" id="UP000623067"/>
    </source>
</evidence>
<dbReference type="SUPFAM" id="SSF52200">
    <property type="entry name" value="Toll/Interleukin receptor TIR domain"/>
    <property type="match status" value="1"/>
</dbReference>
<dbReference type="Gene3D" id="3.40.50.10070">
    <property type="entry name" value="TolB, N-terminal domain"/>
    <property type="match status" value="1"/>
</dbReference>
<gene>
    <name evidence="2" type="ORF">GCM10011380_10550</name>
</gene>
<dbReference type="RefSeq" id="WP_188657618.1">
    <property type="nucleotide sequence ID" value="NZ_BMIH01000001.1"/>
</dbReference>
<feature type="domain" description="TIR" evidence="1">
    <location>
        <begin position="5"/>
        <end position="110"/>
    </location>
</feature>
<keyword evidence="3" id="KW-1185">Reference proteome</keyword>
<dbReference type="Pfam" id="PF14559">
    <property type="entry name" value="TPR_19"/>
    <property type="match status" value="1"/>
</dbReference>
<evidence type="ECO:0000259" key="1">
    <source>
        <dbReference type="Pfam" id="PF13676"/>
    </source>
</evidence>
<sequence length="624" mass="65917">MTDLFVSYKSEDRARVAPLVAALEADGISVWWDTHIGSGSSWRESIETNLSRAGCVLVVWSERSVGSEGSFVRDEATRSLRRGTYLPVRIDPVEPPLGFGETQAASLIGWRGDRKDPRYLEVLGAARAVLAGTPRPSPQAYQAKRGLDRRLVIGGSVAAVAAAGAGGWWALHRQGAPGDSVAVLPFENLSGDPTQAYFSDGIAEELRDALTRIASLKVAARTSSELMRDADVATAAAKLGVANILTGSVRRGSGTLRINAQLVDGVSGLTRWSEAYTRPIGDALAIQTGIAESVASALSITLGGVQKALLAVGGTNNPRARDAYLQGVELVRKNENERAIELLNAAIAADPNFAKPYASRADARVIIAAKSLGGGALRAELTNAEADARRAISLAPNWGPALSALGAVLENRLDLRGAASAFDAALKASANDAVVLRKAANFLARQGNREAIALYSRLEASDPLRARNPISRAAMLVNLGLFDDAITSAQAGLASFPNDPPALYALALAQLAKGQPVEALKAAKRIPPELPFGPAYVAAATATTDRAASDRALKELIDNHSDNAQYQIAEAHSWRGEKDAAFQALGRAWDALDPGLANLKTDPLLVPIRSDPRFGEWPRKIGFS</sequence>
<reference evidence="2" key="2">
    <citation type="submission" date="2020-09" db="EMBL/GenBank/DDBJ databases">
        <authorList>
            <person name="Sun Q."/>
            <person name="Zhou Y."/>
        </authorList>
    </citation>
    <scope>NUCLEOTIDE SEQUENCE</scope>
    <source>
        <strain evidence="2">CGMCC 1.15330</strain>
    </source>
</reference>
<dbReference type="InterPro" id="IPR011990">
    <property type="entry name" value="TPR-like_helical_dom_sf"/>
</dbReference>
<name>A0A916SYZ3_9SPHN</name>